<feature type="transmembrane region" description="Helical" evidence="8">
    <location>
        <begin position="618"/>
        <end position="638"/>
    </location>
</feature>
<organism evidence="9 10">
    <name type="scientific">Folsomia candida</name>
    <name type="common">Springtail</name>
    <dbReference type="NCBI Taxonomy" id="158441"/>
    <lineage>
        <taxon>Eukaryota</taxon>
        <taxon>Metazoa</taxon>
        <taxon>Ecdysozoa</taxon>
        <taxon>Arthropoda</taxon>
        <taxon>Hexapoda</taxon>
        <taxon>Collembola</taxon>
        <taxon>Entomobryomorpha</taxon>
        <taxon>Isotomoidea</taxon>
        <taxon>Isotomidae</taxon>
        <taxon>Proisotominae</taxon>
        <taxon>Folsomia</taxon>
    </lineage>
</organism>
<keyword evidence="10" id="KW-1185">Reference proteome</keyword>
<keyword evidence="2" id="KW-1003">Cell membrane</keyword>
<evidence type="ECO:0000256" key="8">
    <source>
        <dbReference type="SAM" id="Phobius"/>
    </source>
</evidence>
<comment type="caution">
    <text evidence="9">The sequence shown here is derived from an EMBL/GenBank/DDBJ whole genome shotgun (WGS) entry which is preliminary data.</text>
</comment>
<evidence type="ECO:0000256" key="6">
    <source>
        <dbReference type="ARBA" id="ARBA00023170"/>
    </source>
</evidence>
<keyword evidence="4 8" id="KW-1133">Transmembrane helix</keyword>
<comment type="subcellular location">
    <subcellularLocation>
        <location evidence="1">Cell membrane</location>
        <topology evidence="1">Multi-pass membrane protein</topology>
    </subcellularLocation>
</comment>
<dbReference type="OrthoDB" id="8298634at2759"/>
<reference evidence="9 10" key="1">
    <citation type="submission" date="2015-12" db="EMBL/GenBank/DDBJ databases">
        <title>The genome of Folsomia candida.</title>
        <authorList>
            <person name="Faddeeva A."/>
            <person name="Derks M.F."/>
            <person name="Anvar Y."/>
            <person name="Smit S."/>
            <person name="Van Straalen N."/>
            <person name="Roelofs D."/>
        </authorList>
    </citation>
    <scope>NUCLEOTIDE SEQUENCE [LARGE SCALE GENOMIC DNA]</scope>
    <source>
        <strain evidence="9 10">VU population</strain>
        <tissue evidence="9">Whole body</tissue>
    </source>
</reference>
<evidence type="ECO:0000313" key="10">
    <source>
        <dbReference type="Proteomes" id="UP000198287"/>
    </source>
</evidence>
<proteinExistence type="predicted"/>
<dbReference type="Proteomes" id="UP000198287">
    <property type="component" value="Unassembled WGS sequence"/>
</dbReference>
<dbReference type="InterPro" id="IPR052192">
    <property type="entry name" value="Insect_Ionotropic_Sensory_Rcpt"/>
</dbReference>
<dbReference type="AlphaFoldDB" id="A0A226F0J0"/>
<sequence>MQILNLVPAITLVGIVSSLKLKASFSHGCIIHILSNFENRDTNFFEPMQIINSIILDKINTTLHPTSKFYPRGTPHRAAYTTTKLQNSCLIQIIDTTVISNYNETQILLRGITYHNFNPDFIIFLTYEDTNMTNFNVNFRTSEYCLSSTFILAHPTFGYLLLCKHCSQEMPQQIEDISKGVIKLEKSISWIKHVHISKRNPIPLRFRTCSPYQFGFHTSVVYCIPYVLSSHYNYSVFPTENGMGPLTNLKFDQPSSTIFNQVNFIDPSIRKNIWINYGSTIDQYDLVLYVGRGDFNFLKLFLPMGIWLWVGLVVSFGILGLLLGAYYSDGFEPAKIANSVVIIFSILMEQSVPMDERKTSQHPMRRNAFLLLPWIWACFILCNCYKGDLFSYLTKDTPPPTPDSFEAIANSDIMIATSTKHYFNGTAYSTLKDYVLADLSYGEDGYSEFFMRFRHFSKFFRGEMYSVVRNISEGKAVDTDRGMTFMPDIFATVSARRDSDIMKVLVSRFCVDYFIDEKKMGPNPYVSRTPWFGDRNIYSEMLIKGLAHLVESGIYEKWHRNFELFKIIWELRRGDKAINVSSLNYFGLLVMQGESVIEMNEGEGKFVPVVVNNITICLALFAGGLAISFVSMGLELLVRNLKRDKKWG</sequence>
<dbReference type="Gene3D" id="1.10.287.70">
    <property type="match status" value="1"/>
</dbReference>
<evidence type="ECO:0000256" key="5">
    <source>
        <dbReference type="ARBA" id="ARBA00023136"/>
    </source>
</evidence>
<evidence type="ECO:0000256" key="3">
    <source>
        <dbReference type="ARBA" id="ARBA00022692"/>
    </source>
</evidence>
<evidence type="ECO:0000256" key="2">
    <source>
        <dbReference type="ARBA" id="ARBA00022475"/>
    </source>
</evidence>
<evidence type="ECO:0000256" key="7">
    <source>
        <dbReference type="ARBA" id="ARBA00023180"/>
    </source>
</evidence>
<feature type="transmembrane region" description="Helical" evidence="8">
    <location>
        <begin position="333"/>
        <end position="348"/>
    </location>
</feature>
<dbReference type="GO" id="GO:0005886">
    <property type="term" value="C:plasma membrane"/>
    <property type="evidence" value="ECO:0007669"/>
    <property type="project" value="UniProtKB-SubCell"/>
</dbReference>
<dbReference type="PANTHER" id="PTHR42643">
    <property type="entry name" value="IONOTROPIC RECEPTOR 20A-RELATED"/>
    <property type="match status" value="1"/>
</dbReference>
<keyword evidence="3 8" id="KW-0812">Transmembrane</keyword>
<dbReference type="PANTHER" id="PTHR42643:SF24">
    <property type="entry name" value="IONOTROPIC RECEPTOR 60A"/>
    <property type="match status" value="1"/>
</dbReference>
<accession>A0A226F0J0</accession>
<feature type="transmembrane region" description="Helical" evidence="8">
    <location>
        <begin position="306"/>
        <end position="327"/>
    </location>
</feature>
<protein>
    <submittedName>
        <fullName evidence="9">Uncharacterized protein</fullName>
    </submittedName>
</protein>
<keyword evidence="6" id="KW-0675">Receptor</keyword>
<evidence type="ECO:0000313" key="9">
    <source>
        <dbReference type="EMBL" id="OXA62924.1"/>
    </source>
</evidence>
<dbReference type="EMBL" id="LNIX01000001">
    <property type="protein sequence ID" value="OXA62924.1"/>
    <property type="molecule type" value="Genomic_DNA"/>
</dbReference>
<feature type="transmembrane region" description="Helical" evidence="8">
    <location>
        <begin position="369"/>
        <end position="393"/>
    </location>
</feature>
<keyword evidence="7" id="KW-0325">Glycoprotein</keyword>
<evidence type="ECO:0000256" key="1">
    <source>
        <dbReference type="ARBA" id="ARBA00004651"/>
    </source>
</evidence>
<evidence type="ECO:0000256" key="4">
    <source>
        <dbReference type="ARBA" id="ARBA00022989"/>
    </source>
</evidence>
<keyword evidence="5 8" id="KW-0472">Membrane</keyword>
<name>A0A226F0J0_FOLCA</name>
<gene>
    <name evidence="9" type="ORF">Fcan01_01230</name>
</gene>